<protein>
    <submittedName>
        <fullName evidence="1">Uncharacterized protein</fullName>
    </submittedName>
</protein>
<name>A0A976IGD0_BRELC</name>
<keyword evidence="2" id="KW-1185">Reference proteome</keyword>
<accession>A0A976IGD0</accession>
<dbReference type="GeneID" id="94346481"/>
<dbReference type="KEGG" id="blac:94346481"/>
<comment type="caution">
    <text evidence="1">The sequence shown here is derived from an EMBL/GenBank/DDBJ whole genome shotgun (WGS) entry which is preliminary data.</text>
</comment>
<dbReference type="OrthoDB" id="541276at2759"/>
<dbReference type="InterPro" id="IPR011993">
    <property type="entry name" value="PH-like_dom_sf"/>
</dbReference>
<dbReference type="EMBL" id="SHOA02000004">
    <property type="protein sequence ID" value="TDH71383.1"/>
    <property type="molecule type" value="Genomic_DNA"/>
</dbReference>
<evidence type="ECO:0000313" key="1">
    <source>
        <dbReference type="EMBL" id="TDH71383.1"/>
    </source>
</evidence>
<sequence length="173" mass="19678">MLQAHEAERISANDLVTHPWFGDETATSDSSSEALEFVRMKECEALGFAELLSRGFQVVKYSSKGSTQPYLTTLTLNFLEESVTWTARKNLGMPALQSQKRKRAIRLCEINEIRRGYTTKAFQAQKHLTSMPRPKICLSIICSWRTLDLVGKAPSQREFLVRGIRRLLQDAAR</sequence>
<dbReference type="Gene3D" id="2.30.29.30">
    <property type="entry name" value="Pleckstrin-homology domain (PH domain)/Phosphotyrosine-binding domain (PTB)"/>
    <property type="match status" value="1"/>
</dbReference>
<dbReference type="Proteomes" id="UP000294530">
    <property type="component" value="Unassembled WGS sequence"/>
</dbReference>
<dbReference type="SUPFAM" id="SSF50729">
    <property type="entry name" value="PH domain-like"/>
    <property type="match status" value="1"/>
</dbReference>
<dbReference type="AlphaFoldDB" id="A0A976IGD0"/>
<dbReference type="RefSeq" id="XP_067820882.1">
    <property type="nucleotide sequence ID" value="XM_067960810.1"/>
</dbReference>
<proteinExistence type="predicted"/>
<gene>
    <name evidence="1" type="ORF">CCR75_002713</name>
</gene>
<reference evidence="1 2" key="1">
    <citation type="journal article" date="2021" name="Genome Biol.">
        <title>AFLAP: assembly-free linkage analysis pipeline using k-mers from genome sequencing data.</title>
        <authorList>
            <person name="Fletcher K."/>
            <person name="Zhang L."/>
            <person name="Gil J."/>
            <person name="Han R."/>
            <person name="Cavanaugh K."/>
            <person name="Michelmore R."/>
        </authorList>
    </citation>
    <scope>NUCLEOTIDE SEQUENCE [LARGE SCALE GENOMIC DNA]</scope>
    <source>
        <strain evidence="1 2">SF5</strain>
    </source>
</reference>
<organism evidence="1 2">
    <name type="scientific">Bremia lactucae</name>
    <name type="common">Lettuce downy mildew</name>
    <dbReference type="NCBI Taxonomy" id="4779"/>
    <lineage>
        <taxon>Eukaryota</taxon>
        <taxon>Sar</taxon>
        <taxon>Stramenopiles</taxon>
        <taxon>Oomycota</taxon>
        <taxon>Peronosporomycetes</taxon>
        <taxon>Peronosporales</taxon>
        <taxon>Peronosporaceae</taxon>
        <taxon>Bremia</taxon>
    </lineage>
</organism>
<evidence type="ECO:0000313" key="2">
    <source>
        <dbReference type="Proteomes" id="UP000294530"/>
    </source>
</evidence>